<sequence length="116" mass="13467">MQNWSRGGVVPEPKQLRKVSKTKKHFPGPTRELLLHNAEVMRVEGFSYILYIQYFSCVAANHSHDCRHLVLNVRYRCCSSKTLFHLFPSCSRTYTRRKNSQRSHFTASVPPVTQSV</sequence>
<feature type="region of interest" description="Disordered" evidence="1">
    <location>
        <begin position="1"/>
        <end position="24"/>
    </location>
</feature>
<dbReference type="EMBL" id="VEVO01000016">
    <property type="protein sequence ID" value="KAF0028794.1"/>
    <property type="molecule type" value="Genomic_DNA"/>
</dbReference>
<accession>A0A6A4SD50</accession>
<dbReference type="AlphaFoldDB" id="A0A6A4SD50"/>
<evidence type="ECO:0000256" key="1">
    <source>
        <dbReference type="SAM" id="MobiDB-lite"/>
    </source>
</evidence>
<evidence type="ECO:0000313" key="3">
    <source>
        <dbReference type="Proteomes" id="UP000438429"/>
    </source>
</evidence>
<comment type="caution">
    <text evidence="2">The sequence shown here is derived from an EMBL/GenBank/DDBJ whole genome shotgun (WGS) entry which is preliminary data.</text>
</comment>
<gene>
    <name evidence="2" type="ORF">F2P81_017899</name>
</gene>
<reference evidence="2 3" key="1">
    <citation type="submission" date="2019-06" db="EMBL/GenBank/DDBJ databases">
        <title>Draft genomes of female and male turbot (Scophthalmus maximus).</title>
        <authorList>
            <person name="Xu H."/>
            <person name="Xu X.-W."/>
            <person name="Shao C."/>
            <person name="Chen S."/>
        </authorList>
    </citation>
    <scope>NUCLEOTIDE SEQUENCE [LARGE SCALE GENOMIC DNA]</scope>
    <source>
        <strain evidence="2">Ysfricsl-2016a</strain>
        <tissue evidence="2">Blood</tissue>
    </source>
</reference>
<evidence type="ECO:0000313" key="2">
    <source>
        <dbReference type="EMBL" id="KAF0028794.1"/>
    </source>
</evidence>
<proteinExistence type="predicted"/>
<protein>
    <submittedName>
        <fullName evidence="2">Uncharacterized protein</fullName>
    </submittedName>
</protein>
<name>A0A6A4SD50_SCOMX</name>
<organism evidence="2 3">
    <name type="scientific">Scophthalmus maximus</name>
    <name type="common">Turbot</name>
    <name type="synonym">Psetta maxima</name>
    <dbReference type="NCBI Taxonomy" id="52904"/>
    <lineage>
        <taxon>Eukaryota</taxon>
        <taxon>Metazoa</taxon>
        <taxon>Chordata</taxon>
        <taxon>Craniata</taxon>
        <taxon>Vertebrata</taxon>
        <taxon>Euteleostomi</taxon>
        <taxon>Actinopterygii</taxon>
        <taxon>Neopterygii</taxon>
        <taxon>Teleostei</taxon>
        <taxon>Neoteleostei</taxon>
        <taxon>Acanthomorphata</taxon>
        <taxon>Carangaria</taxon>
        <taxon>Pleuronectiformes</taxon>
        <taxon>Pleuronectoidei</taxon>
        <taxon>Scophthalmidae</taxon>
        <taxon>Scophthalmus</taxon>
    </lineage>
</organism>
<dbReference type="Proteomes" id="UP000438429">
    <property type="component" value="Unassembled WGS sequence"/>
</dbReference>